<dbReference type="Proteomes" id="UP000584374">
    <property type="component" value="Unassembled WGS sequence"/>
</dbReference>
<dbReference type="SMART" id="SM00563">
    <property type="entry name" value="PlsC"/>
    <property type="match status" value="1"/>
</dbReference>
<dbReference type="PANTHER" id="PTHR10434">
    <property type="entry name" value="1-ACYL-SN-GLYCEROL-3-PHOSPHATE ACYLTRANSFERASE"/>
    <property type="match status" value="1"/>
</dbReference>
<comment type="pathway">
    <text evidence="1">Lipid metabolism.</text>
</comment>
<comment type="caution">
    <text evidence="7">The sequence shown here is derived from an EMBL/GenBank/DDBJ whole genome shotgun (WGS) entry which is preliminary data.</text>
</comment>
<reference evidence="7 8" key="1">
    <citation type="submission" date="2020-08" db="EMBL/GenBank/DDBJ databases">
        <title>Sequencing the genomes of 1000 actinobacteria strains.</title>
        <authorList>
            <person name="Klenk H.-P."/>
        </authorList>
    </citation>
    <scope>NUCLEOTIDE SEQUENCE [LARGE SCALE GENOMIC DNA]</scope>
    <source>
        <strain evidence="7 8">DSM 45584</strain>
    </source>
</reference>
<evidence type="ECO:0000256" key="2">
    <source>
        <dbReference type="ARBA" id="ARBA00022516"/>
    </source>
</evidence>
<dbReference type="GO" id="GO:0003841">
    <property type="term" value="F:1-acylglycerol-3-phosphate O-acyltransferase activity"/>
    <property type="evidence" value="ECO:0007669"/>
    <property type="project" value="TreeGrafter"/>
</dbReference>
<dbReference type="Pfam" id="PF01553">
    <property type="entry name" value="Acyltransferase"/>
    <property type="match status" value="1"/>
</dbReference>
<dbReference type="SUPFAM" id="SSF69593">
    <property type="entry name" value="Glycerol-3-phosphate (1)-acyltransferase"/>
    <property type="match status" value="1"/>
</dbReference>
<dbReference type="EMBL" id="JACHIW010000001">
    <property type="protein sequence ID" value="MBB5155380.1"/>
    <property type="molecule type" value="Genomic_DNA"/>
</dbReference>
<keyword evidence="8" id="KW-1185">Reference proteome</keyword>
<name>A0A840Q675_9PSEU</name>
<dbReference type="CDD" id="cd07989">
    <property type="entry name" value="LPLAT_AGPAT-like"/>
    <property type="match status" value="1"/>
</dbReference>
<dbReference type="AlphaFoldDB" id="A0A840Q675"/>
<dbReference type="GO" id="GO:0006654">
    <property type="term" value="P:phosphatidic acid biosynthetic process"/>
    <property type="evidence" value="ECO:0007669"/>
    <property type="project" value="TreeGrafter"/>
</dbReference>
<evidence type="ECO:0000313" key="7">
    <source>
        <dbReference type="EMBL" id="MBB5155380.1"/>
    </source>
</evidence>
<dbReference type="InterPro" id="IPR002123">
    <property type="entry name" value="Plipid/glycerol_acylTrfase"/>
</dbReference>
<dbReference type="RefSeq" id="WP_184726728.1">
    <property type="nucleotide sequence ID" value="NZ_JACHIW010000001.1"/>
</dbReference>
<evidence type="ECO:0000259" key="6">
    <source>
        <dbReference type="SMART" id="SM00563"/>
    </source>
</evidence>
<evidence type="ECO:0000313" key="8">
    <source>
        <dbReference type="Proteomes" id="UP000584374"/>
    </source>
</evidence>
<evidence type="ECO:0000256" key="1">
    <source>
        <dbReference type="ARBA" id="ARBA00005189"/>
    </source>
</evidence>
<gene>
    <name evidence="7" type="ORF">BJ970_002914</name>
</gene>
<accession>A0A840Q675</accession>
<evidence type="ECO:0000256" key="5">
    <source>
        <dbReference type="ARBA" id="ARBA00023315"/>
    </source>
</evidence>
<keyword evidence="5 7" id="KW-0012">Acyltransferase</keyword>
<feature type="domain" description="Phospholipid/glycerol acyltransferase" evidence="6">
    <location>
        <begin position="88"/>
        <end position="200"/>
    </location>
</feature>
<keyword evidence="2" id="KW-0444">Lipid biosynthesis</keyword>
<keyword evidence="4" id="KW-0443">Lipid metabolism</keyword>
<protein>
    <submittedName>
        <fullName evidence="7">1-acyl-sn-glycerol-3-phosphate acyltransferase</fullName>
    </submittedName>
</protein>
<sequence>MTQWIPASPCGPECLPPRDKRAEVGLPRVVLRLGRTAGLLLVGCVLVLALSPLRTAWRDRALAVWFRMLLRALGIGLLLGERIPPGGALVVSNHVSWLDIVALQALCPMRMLAKVEVRSWPVLGALAGRVGTVYIERDRLSVLPDAVRTIAEELRAGAVIGAFPEGTTWCGRASGRFRPAVFQAAIDAGARMQPVALRFRTAAGLPTTAAAFLGDATLVDSVLAVARMRDLVVELVVLPELVGTDRRELARRAQHAISATTGSVLGHESLPQQRAAPGIAA</sequence>
<proteinExistence type="predicted"/>
<keyword evidence="3 7" id="KW-0808">Transferase</keyword>
<dbReference type="PANTHER" id="PTHR10434:SF64">
    <property type="entry name" value="1-ACYL-SN-GLYCEROL-3-PHOSPHATE ACYLTRANSFERASE-RELATED"/>
    <property type="match status" value="1"/>
</dbReference>
<evidence type="ECO:0000256" key="4">
    <source>
        <dbReference type="ARBA" id="ARBA00023098"/>
    </source>
</evidence>
<evidence type="ECO:0000256" key="3">
    <source>
        <dbReference type="ARBA" id="ARBA00022679"/>
    </source>
</evidence>
<organism evidence="7 8">
    <name type="scientific">Saccharopolyspora phatthalungensis</name>
    <dbReference type="NCBI Taxonomy" id="664693"/>
    <lineage>
        <taxon>Bacteria</taxon>
        <taxon>Bacillati</taxon>
        <taxon>Actinomycetota</taxon>
        <taxon>Actinomycetes</taxon>
        <taxon>Pseudonocardiales</taxon>
        <taxon>Pseudonocardiaceae</taxon>
        <taxon>Saccharopolyspora</taxon>
    </lineage>
</organism>